<evidence type="ECO:0000256" key="2">
    <source>
        <dbReference type="ARBA" id="ARBA00022448"/>
    </source>
</evidence>
<feature type="transmembrane region" description="Helical" evidence="9">
    <location>
        <begin position="155"/>
        <end position="178"/>
    </location>
</feature>
<evidence type="ECO:0000256" key="9">
    <source>
        <dbReference type="SAM" id="Phobius"/>
    </source>
</evidence>
<evidence type="ECO:0000256" key="4">
    <source>
        <dbReference type="ARBA" id="ARBA00022519"/>
    </source>
</evidence>
<dbReference type="AlphaFoldDB" id="A0A949TY16"/>
<evidence type="ECO:0000256" key="1">
    <source>
        <dbReference type="ARBA" id="ARBA00004651"/>
    </source>
</evidence>
<dbReference type="PANTHER" id="PTHR32196:SF71">
    <property type="entry name" value="AUTOINDUCER 2 IMPORT SYSTEM PERMEASE PROTEIN LSRD"/>
    <property type="match status" value="1"/>
</dbReference>
<name>A0A949TY16_9CLOT</name>
<proteinExistence type="predicted"/>
<evidence type="ECO:0000313" key="11">
    <source>
        <dbReference type="Proteomes" id="UP000694308"/>
    </source>
</evidence>
<dbReference type="CDD" id="cd06579">
    <property type="entry name" value="TM_PBP1_transp_AraH_like"/>
    <property type="match status" value="1"/>
</dbReference>
<keyword evidence="6 9" id="KW-1133">Transmembrane helix</keyword>
<comment type="caution">
    <text evidence="10">The sequence shown here is derived from an EMBL/GenBank/DDBJ whole genome shotgun (WGS) entry which is preliminary data.</text>
</comment>
<reference evidence="10" key="1">
    <citation type="submission" date="2020-12" db="EMBL/GenBank/DDBJ databases">
        <title>Clostridium thailandense sp. nov., a novel acetogenic bacterium isolated from peat land soil in Thailand.</title>
        <authorList>
            <person name="Chaikitkaew S."/>
            <person name="Birkeland N.K."/>
        </authorList>
    </citation>
    <scope>NUCLEOTIDE SEQUENCE</scope>
    <source>
        <strain evidence="10">PL3</strain>
    </source>
</reference>
<evidence type="ECO:0000256" key="8">
    <source>
        <dbReference type="ARBA" id="ARBA00039381"/>
    </source>
</evidence>
<feature type="transmembrane region" description="Helical" evidence="9">
    <location>
        <begin position="205"/>
        <end position="228"/>
    </location>
</feature>
<dbReference type="PANTHER" id="PTHR32196">
    <property type="entry name" value="ABC TRANSPORTER PERMEASE PROTEIN YPHD-RELATED-RELATED"/>
    <property type="match status" value="1"/>
</dbReference>
<dbReference type="InterPro" id="IPR001851">
    <property type="entry name" value="ABC_transp_permease"/>
</dbReference>
<protein>
    <recommendedName>
        <fullName evidence="8">Autoinducer 2 import system permease protein LsrD</fullName>
    </recommendedName>
</protein>
<organism evidence="10 11">
    <name type="scientific">Clostridium thailandense</name>
    <dbReference type="NCBI Taxonomy" id="2794346"/>
    <lineage>
        <taxon>Bacteria</taxon>
        <taxon>Bacillati</taxon>
        <taxon>Bacillota</taxon>
        <taxon>Clostridia</taxon>
        <taxon>Eubacteriales</taxon>
        <taxon>Clostridiaceae</taxon>
        <taxon>Clostridium</taxon>
    </lineage>
</organism>
<feature type="transmembrane region" description="Helical" evidence="9">
    <location>
        <begin position="240"/>
        <end position="258"/>
    </location>
</feature>
<sequence length="312" mass="32963">MILTIGKNILKEKMLMLLLVMIIIMSFLSPVFLTTVNFIDMLTQMSIYGLIACGMTIAIICGDFDLSVGSVAALSGLIMVMLEPKVGLAMAILITLVLGIAMGLINGFLVTVGKINSFIVTLGAMTVYYGVALKICNGNPVQSTSDALIEIGNGTIAGIPYPVIIYFVFVAITQILLIKTKYGRNIYATGGNYEVARLTGINVKFYKISIFIATSLTAAIGGMLLASRLGTAAPNNAQDAAMTVISAVVIGGTSLAGGQGNAIRTVLGMLILGILTNAFSLLNIYPYYQTAIKGIILIAVVAADSYYKKNKN</sequence>
<evidence type="ECO:0000256" key="6">
    <source>
        <dbReference type="ARBA" id="ARBA00022989"/>
    </source>
</evidence>
<dbReference type="RefSeq" id="WP_218321014.1">
    <property type="nucleotide sequence ID" value="NZ_JAEEGC010000061.1"/>
</dbReference>
<keyword evidence="5 9" id="KW-0812">Transmembrane</keyword>
<evidence type="ECO:0000256" key="3">
    <source>
        <dbReference type="ARBA" id="ARBA00022475"/>
    </source>
</evidence>
<evidence type="ECO:0000256" key="5">
    <source>
        <dbReference type="ARBA" id="ARBA00022692"/>
    </source>
</evidence>
<dbReference type="Pfam" id="PF02653">
    <property type="entry name" value="BPD_transp_2"/>
    <property type="match status" value="1"/>
</dbReference>
<evidence type="ECO:0000313" key="10">
    <source>
        <dbReference type="EMBL" id="MBV7273946.1"/>
    </source>
</evidence>
<gene>
    <name evidence="10" type="ORF">I6U48_13645</name>
</gene>
<dbReference type="Proteomes" id="UP000694308">
    <property type="component" value="Unassembled WGS sequence"/>
</dbReference>
<keyword evidence="4" id="KW-0997">Cell inner membrane</keyword>
<keyword evidence="3" id="KW-1003">Cell membrane</keyword>
<evidence type="ECO:0000256" key="7">
    <source>
        <dbReference type="ARBA" id="ARBA00023136"/>
    </source>
</evidence>
<feature type="transmembrane region" description="Helical" evidence="9">
    <location>
        <begin position="15"/>
        <end position="39"/>
    </location>
</feature>
<feature type="transmembrane region" description="Helical" evidence="9">
    <location>
        <begin position="265"/>
        <end position="285"/>
    </location>
</feature>
<feature type="transmembrane region" description="Helical" evidence="9">
    <location>
        <begin position="88"/>
        <end position="110"/>
    </location>
</feature>
<dbReference type="GO" id="GO:0005886">
    <property type="term" value="C:plasma membrane"/>
    <property type="evidence" value="ECO:0007669"/>
    <property type="project" value="UniProtKB-SubCell"/>
</dbReference>
<accession>A0A949TY16</accession>
<dbReference type="GO" id="GO:0022857">
    <property type="term" value="F:transmembrane transporter activity"/>
    <property type="evidence" value="ECO:0007669"/>
    <property type="project" value="InterPro"/>
</dbReference>
<keyword evidence="7 9" id="KW-0472">Membrane</keyword>
<keyword evidence="2" id="KW-0813">Transport</keyword>
<comment type="subcellular location">
    <subcellularLocation>
        <location evidence="1">Cell membrane</location>
        <topology evidence="1">Multi-pass membrane protein</topology>
    </subcellularLocation>
</comment>
<dbReference type="EMBL" id="JAEEGC010000061">
    <property type="protein sequence ID" value="MBV7273946.1"/>
    <property type="molecule type" value="Genomic_DNA"/>
</dbReference>
<feature type="transmembrane region" description="Helical" evidence="9">
    <location>
        <begin position="117"/>
        <end position="135"/>
    </location>
</feature>
<feature type="transmembrane region" description="Helical" evidence="9">
    <location>
        <begin position="45"/>
        <end position="61"/>
    </location>
</feature>
<keyword evidence="11" id="KW-1185">Reference proteome</keyword>